<organism evidence="1 2">
    <name type="scientific">Agrococcus baldri</name>
    <dbReference type="NCBI Taxonomy" id="153730"/>
    <lineage>
        <taxon>Bacteria</taxon>
        <taxon>Bacillati</taxon>
        <taxon>Actinomycetota</taxon>
        <taxon>Actinomycetes</taxon>
        <taxon>Micrococcales</taxon>
        <taxon>Microbacteriaceae</taxon>
        <taxon>Agrococcus</taxon>
    </lineage>
</organism>
<dbReference type="AlphaFoldDB" id="A0AA94HMS3"/>
<evidence type="ECO:0000313" key="1">
    <source>
        <dbReference type="EMBL" id="SFS11659.1"/>
    </source>
</evidence>
<evidence type="ECO:0000313" key="2">
    <source>
        <dbReference type="Proteomes" id="UP000198506"/>
    </source>
</evidence>
<dbReference type="EMBL" id="FOZN01000002">
    <property type="protein sequence ID" value="SFS11659.1"/>
    <property type="molecule type" value="Genomic_DNA"/>
</dbReference>
<gene>
    <name evidence="1" type="ORF">SAMN04487783_1610</name>
</gene>
<dbReference type="Proteomes" id="UP000198506">
    <property type="component" value="Unassembled WGS sequence"/>
</dbReference>
<protein>
    <submittedName>
        <fullName evidence="1">Uncharacterized protein</fullName>
    </submittedName>
</protein>
<name>A0AA94HMS3_9MICO</name>
<sequence>MARGMRTTRQADQRQTWLQRHTLSIEAKRIMEHQEDLRNEVRGMTRLI</sequence>
<accession>A0AA94HMS3</accession>
<reference evidence="1 2" key="1">
    <citation type="submission" date="2016-10" db="EMBL/GenBank/DDBJ databases">
        <authorList>
            <person name="Varghese N."/>
            <person name="Submissions S."/>
        </authorList>
    </citation>
    <scope>NUCLEOTIDE SEQUENCE [LARGE SCALE GENOMIC DNA]</scope>
    <source>
        <strain evidence="1 2">IAM 15147</strain>
    </source>
</reference>
<proteinExistence type="predicted"/>
<comment type="caution">
    <text evidence="1">The sequence shown here is derived from an EMBL/GenBank/DDBJ whole genome shotgun (WGS) entry which is preliminary data.</text>
</comment>
<keyword evidence="2" id="KW-1185">Reference proteome</keyword>